<dbReference type="PANTHER" id="PTHR33048">
    <property type="entry name" value="PTH11-LIKE INTEGRAL MEMBRANE PROTEIN (AFU_ORTHOLOGUE AFUA_5G11245)"/>
    <property type="match status" value="1"/>
</dbReference>
<feature type="transmembrane region" description="Helical" evidence="6">
    <location>
        <begin position="65"/>
        <end position="90"/>
    </location>
</feature>
<name>A0A9P4PF06_9PLEO</name>
<dbReference type="AlphaFoldDB" id="A0A9P4PF06"/>
<dbReference type="InterPro" id="IPR052337">
    <property type="entry name" value="SAT4-like"/>
</dbReference>
<evidence type="ECO:0000256" key="6">
    <source>
        <dbReference type="SAM" id="Phobius"/>
    </source>
</evidence>
<dbReference type="GO" id="GO:0016020">
    <property type="term" value="C:membrane"/>
    <property type="evidence" value="ECO:0007669"/>
    <property type="project" value="UniProtKB-SubCell"/>
</dbReference>
<evidence type="ECO:0000256" key="3">
    <source>
        <dbReference type="ARBA" id="ARBA00022989"/>
    </source>
</evidence>
<evidence type="ECO:0000256" key="1">
    <source>
        <dbReference type="ARBA" id="ARBA00004141"/>
    </source>
</evidence>
<gene>
    <name evidence="8" type="ORF">P171DRAFT_456729</name>
</gene>
<comment type="subcellular location">
    <subcellularLocation>
        <location evidence="1">Membrane</location>
        <topology evidence="1">Multi-pass membrane protein</topology>
    </subcellularLocation>
</comment>
<keyword evidence="2 6" id="KW-0812">Transmembrane</keyword>
<dbReference type="OrthoDB" id="61113at2759"/>
<dbReference type="Pfam" id="PF20684">
    <property type="entry name" value="Fung_rhodopsin"/>
    <property type="match status" value="1"/>
</dbReference>
<reference evidence="8" key="1">
    <citation type="journal article" date="2020" name="Stud. Mycol.">
        <title>101 Dothideomycetes genomes: a test case for predicting lifestyles and emergence of pathogens.</title>
        <authorList>
            <person name="Haridas S."/>
            <person name="Albert R."/>
            <person name="Binder M."/>
            <person name="Bloem J."/>
            <person name="Labutti K."/>
            <person name="Salamov A."/>
            <person name="Andreopoulos B."/>
            <person name="Baker S."/>
            <person name="Barry K."/>
            <person name="Bills G."/>
            <person name="Bluhm B."/>
            <person name="Cannon C."/>
            <person name="Castanera R."/>
            <person name="Culley D."/>
            <person name="Daum C."/>
            <person name="Ezra D."/>
            <person name="Gonzalez J."/>
            <person name="Henrissat B."/>
            <person name="Kuo A."/>
            <person name="Liang C."/>
            <person name="Lipzen A."/>
            <person name="Lutzoni F."/>
            <person name="Magnuson J."/>
            <person name="Mondo S."/>
            <person name="Nolan M."/>
            <person name="Ohm R."/>
            <person name="Pangilinan J."/>
            <person name="Park H.-J."/>
            <person name="Ramirez L."/>
            <person name="Alfaro M."/>
            <person name="Sun H."/>
            <person name="Tritt A."/>
            <person name="Yoshinaga Y."/>
            <person name="Zwiers L.-H."/>
            <person name="Turgeon B."/>
            <person name="Goodwin S."/>
            <person name="Spatafora J."/>
            <person name="Crous P."/>
            <person name="Grigoriev I."/>
        </authorList>
    </citation>
    <scope>NUCLEOTIDE SEQUENCE</scope>
    <source>
        <strain evidence="8">CBS 690.94</strain>
    </source>
</reference>
<feature type="transmembrane region" description="Helical" evidence="6">
    <location>
        <begin position="146"/>
        <end position="164"/>
    </location>
</feature>
<dbReference type="EMBL" id="MU001505">
    <property type="protein sequence ID" value="KAF2441746.1"/>
    <property type="molecule type" value="Genomic_DNA"/>
</dbReference>
<evidence type="ECO:0000256" key="2">
    <source>
        <dbReference type="ARBA" id="ARBA00022692"/>
    </source>
</evidence>
<feature type="transmembrane region" description="Helical" evidence="6">
    <location>
        <begin position="32"/>
        <end position="53"/>
    </location>
</feature>
<evidence type="ECO:0000259" key="7">
    <source>
        <dbReference type="Pfam" id="PF20684"/>
    </source>
</evidence>
<dbReference type="InterPro" id="IPR049326">
    <property type="entry name" value="Rhodopsin_dom_fungi"/>
</dbReference>
<comment type="caution">
    <text evidence="8">The sequence shown here is derived from an EMBL/GenBank/DDBJ whole genome shotgun (WGS) entry which is preliminary data.</text>
</comment>
<protein>
    <recommendedName>
        <fullName evidence="7">Rhodopsin domain-containing protein</fullName>
    </recommendedName>
</protein>
<keyword evidence="4 6" id="KW-0472">Membrane</keyword>
<comment type="similarity">
    <text evidence="5">Belongs to the SAT4 family.</text>
</comment>
<evidence type="ECO:0000256" key="4">
    <source>
        <dbReference type="ARBA" id="ARBA00023136"/>
    </source>
</evidence>
<feature type="transmembrane region" description="Helical" evidence="6">
    <location>
        <begin position="230"/>
        <end position="249"/>
    </location>
</feature>
<organism evidence="8 9">
    <name type="scientific">Karstenula rhodostoma CBS 690.94</name>
    <dbReference type="NCBI Taxonomy" id="1392251"/>
    <lineage>
        <taxon>Eukaryota</taxon>
        <taxon>Fungi</taxon>
        <taxon>Dikarya</taxon>
        <taxon>Ascomycota</taxon>
        <taxon>Pezizomycotina</taxon>
        <taxon>Dothideomycetes</taxon>
        <taxon>Pleosporomycetidae</taxon>
        <taxon>Pleosporales</taxon>
        <taxon>Massarineae</taxon>
        <taxon>Didymosphaeriaceae</taxon>
        <taxon>Karstenula</taxon>
    </lineage>
</organism>
<accession>A0A9P4PF06</accession>
<sequence>MTVTYDDLKTQMLLHPPDPNEKLPVANRPETIWGATMTFLILTWLAVILRFWVRLRVMREPGWDDALVLVAILLNTAVTVCVLVSLQYGFGQHFLYNSASQRIGYIKMFYFENAFYITNTAVIKLSLLTQYLRIFKAGTMHWICKALIVIIGAWGFTYGFMAWFPCFPPQAYYNGAKYPNATCYGYGFVNAKDFIGLFESHTALNMAFDVTVFVTPVILFTKPNLRLKNILAMLGIFVFGAVVIFTSIWRLYSIVNNRAATYPYLDFTWWTPISTILSCVEIDLAIMCASMPIFWPVLQESIAAIFVTHEVQVTEQRRYSFADRGLAYELEHRDAMRRHSSVKTQSTSRESLVIAREVSGKNAHQHYRDPYLAAQVDPFGDTAQEQPVMRTDVVAKKKDKWVL</sequence>
<evidence type="ECO:0000313" key="8">
    <source>
        <dbReference type="EMBL" id="KAF2441746.1"/>
    </source>
</evidence>
<evidence type="ECO:0000256" key="5">
    <source>
        <dbReference type="ARBA" id="ARBA00038359"/>
    </source>
</evidence>
<feature type="domain" description="Rhodopsin" evidence="7">
    <location>
        <begin position="49"/>
        <end position="299"/>
    </location>
</feature>
<keyword evidence="3 6" id="KW-1133">Transmembrane helix</keyword>
<evidence type="ECO:0000313" key="9">
    <source>
        <dbReference type="Proteomes" id="UP000799764"/>
    </source>
</evidence>
<dbReference type="PANTHER" id="PTHR33048:SF47">
    <property type="entry name" value="INTEGRAL MEMBRANE PROTEIN-RELATED"/>
    <property type="match status" value="1"/>
</dbReference>
<proteinExistence type="inferred from homology"/>
<feature type="transmembrane region" description="Helical" evidence="6">
    <location>
        <begin position="114"/>
        <end position="134"/>
    </location>
</feature>
<keyword evidence="9" id="KW-1185">Reference proteome</keyword>
<dbReference type="Proteomes" id="UP000799764">
    <property type="component" value="Unassembled WGS sequence"/>
</dbReference>